<organism evidence="3 4">
    <name type="scientific">Demequina muriae</name>
    <dbReference type="NCBI Taxonomy" id="3051664"/>
    <lineage>
        <taxon>Bacteria</taxon>
        <taxon>Bacillati</taxon>
        <taxon>Actinomycetota</taxon>
        <taxon>Actinomycetes</taxon>
        <taxon>Micrococcales</taxon>
        <taxon>Demequinaceae</taxon>
        <taxon>Demequina</taxon>
    </lineage>
</organism>
<accession>A0ABT8GEQ5</accession>
<dbReference type="Proteomes" id="UP001172708">
    <property type="component" value="Unassembled WGS sequence"/>
</dbReference>
<comment type="caution">
    <text evidence="3">The sequence shown here is derived from an EMBL/GenBank/DDBJ whole genome shotgun (WGS) entry which is preliminary data.</text>
</comment>
<keyword evidence="3" id="KW-0808">Transferase</keyword>
<feature type="domain" description="S-adenosylmethionine-dependent methyltransferase Rv2258c-like winged HTH" evidence="2">
    <location>
        <begin position="32"/>
        <end position="96"/>
    </location>
</feature>
<protein>
    <submittedName>
        <fullName evidence="3">Methyltransferase domain-containing protein</fullName>
    </submittedName>
</protein>
<dbReference type="InterPro" id="IPR029063">
    <property type="entry name" value="SAM-dependent_MTases_sf"/>
</dbReference>
<name>A0ABT8GEQ5_9MICO</name>
<dbReference type="Gene3D" id="3.40.50.150">
    <property type="entry name" value="Vaccinia Virus protein VP39"/>
    <property type="match status" value="1"/>
</dbReference>
<sequence>MTVETIDATKLEAFMGRAVTDLAAAESSAATYLGDRLGLYRAMASGRQMTAGELAALTGTHERLVLEWLRNQAAGGYIEHEDGRFTLPPEHAAALADEESPYFLGGFFEIIAAVWADTELLEGAFRGDGALAWGAHDPRLYRGVERFYGATYRSSLVQAWLPALDGVTERLEAGATVADIGCGYGLATTLMAAEFPRSTFVGYDSHGASIEAARDRAHQAGVTDRVRYEELDAVDLPARGFDLACFFDALHDMGDPIGAAAAARRALAEDGVLMVVEPRAGDRLEDNVGPIGRAYYAGSTLLCTPGALAQGGQHVLGAQAGPAALTEVLRAAGFSRVRVAAETPFNLILEARA</sequence>
<dbReference type="SUPFAM" id="SSF53335">
    <property type="entry name" value="S-adenosyl-L-methionine-dependent methyltransferases"/>
    <property type="match status" value="1"/>
</dbReference>
<dbReference type="Gene3D" id="1.10.10.10">
    <property type="entry name" value="Winged helix-like DNA-binding domain superfamily/Winged helix DNA-binding domain"/>
    <property type="match status" value="1"/>
</dbReference>
<evidence type="ECO:0000259" key="2">
    <source>
        <dbReference type="Pfam" id="PF21320"/>
    </source>
</evidence>
<dbReference type="InterPro" id="IPR036388">
    <property type="entry name" value="WH-like_DNA-bd_sf"/>
</dbReference>
<dbReference type="InterPro" id="IPR036390">
    <property type="entry name" value="WH_DNA-bd_sf"/>
</dbReference>
<evidence type="ECO:0000313" key="4">
    <source>
        <dbReference type="Proteomes" id="UP001172708"/>
    </source>
</evidence>
<dbReference type="SUPFAM" id="SSF46785">
    <property type="entry name" value="Winged helix' DNA-binding domain"/>
    <property type="match status" value="1"/>
</dbReference>
<evidence type="ECO:0000313" key="3">
    <source>
        <dbReference type="EMBL" id="MDN4479918.1"/>
    </source>
</evidence>
<reference evidence="3" key="1">
    <citation type="submission" date="2023-06" db="EMBL/GenBank/DDBJ databases">
        <title>Egi l300058.</title>
        <authorList>
            <person name="Gao L."/>
            <person name="Fang B.-Z."/>
            <person name="Li W.-J."/>
        </authorList>
    </citation>
    <scope>NUCLEOTIDE SEQUENCE</scope>
    <source>
        <strain evidence="3">EGI L300058</strain>
    </source>
</reference>
<gene>
    <name evidence="3" type="ORF">QQX02_03150</name>
</gene>
<dbReference type="RefSeq" id="WP_301141164.1">
    <property type="nucleotide sequence ID" value="NZ_JAUHQA010000001.1"/>
</dbReference>
<dbReference type="InterPro" id="IPR048711">
    <property type="entry name" value="WHD_Rv2258c"/>
</dbReference>
<proteinExistence type="predicted"/>
<dbReference type="GO" id="GO:0008168">
    <property type="term" value="F:methyltransferase activity"/>
    <property type="evidence" value="ECO:0007669"/>
    <property type="project" value="UniProtKB-KW"/>
</dbReference>
<dbReference type="PANTHER" id="PTHR45128:SF2">
    <property type="entry name" value="METHYLTRANSFERASE DOMAIN-CONTAINING PROTEIN"/>
    <property type="match status" value="1"/>
</dbReference>
<dbReference type="InterPro" id="IPR053173">
    <property type="entry name" value="SAM-binding_MTase"/>
</dbReference>
<dbReference type="EMBL" id="JAUHQA010000001">
    <property type="protein sequence ID" value="MDN4479918.1"/>
    <property type="molecule type" value="Genomic_DNA"/>
</dbReference>
<feature type="domain" description="Methyltransferase" evidence="1">
    <location>
        <begin position="172"/>
        <end position="285"/>
    </location>
</feature>
<dbReference type="InterPro" id="IPR025714">
    <property type="entry name" value="Methyltranfer_dom"/>
</dbReference>
<dbReference type="GO" id="GO:0032259">
    <property type="term" value="P:methylation"/>
    <property type="evidence" value="ECO:0007669"/>
    <property type="project" value="UniProtKB-KW"/>
</dbReference>
<dbReference type="PANTHER" id="PTHR45128">
    <property type="entry name" value="METHYLTRANSFERASE TYPE 11"/>
    <property type="match status" value="1"/>
</dbReference>
<evidence type="ECO:0000259" key="1">
    <source>
        <dbReference type="Pfam" id="PF13847"/>
    </source>
</evidence>
<keyword evidence="3" id="KW-0489">Methyltransferase</keyword>
<dbReference type="Pfam" id="PF13847">
    <property type="entry name" value="Methyltransf_31"/>
    <property type="match status" value="1"/>
</dbReference>
<dbReference type="Pfam" id="PF21320">
    <property type="entry name" value="WHD_Rv2258c"/>
    <property type="match status" value="1"/>
</dbReference>
<keyword evidence="4" id="KW-1185">Reference proteome</keyword>